<dbReference type="InterPro" id="IPR036817">
    <property type="entry name" value="Transthyretin/HIU_hydrolase_sf"/>
</dbReference>
<comment type="subunit">
    <text evidence="4">Homotetramer.</text>
</comment>
<comment type="catalytic activity">
    <reaction evidence="1">
        <text>5-hydroxyisourate + H2O = 5-hydroxy-2-oxo-4-ureido-2,5-dihydro-1H-imidazole-5-carboxylate + H(+)</text>
        <dbReference type="Rhea" id="RHEA:23736"/>
        <dbReference type="ChEBI" id="CHEBI:15377"/>
        <dbReference type="ChEBI" id="CHEBI:15378"/>
        <dbReference type="ChEBI" id="CHEBI:18072"/>
        <dbReference type="ChEBI" id="CHEBI:58639"/>
        <dbReference type="EC" id="3.5.2.17"/>
    </reaction>
</comment>
<dbReference type="GO" id="GO:0033971">
    <property type="term" value="F:hydroxyisourate hydrolase activity"/>
    <property type="evidence" value="ECO:0007669"/>
    <property type="project" value="UniProtKB-EC"/>
</dbReference>
<evidence type="ECO:0000256" key="4">
    <source>
        <dbReference type="ARBA" id="ARBA00011881"/>
    </source>
</evidence>
<comment type="function">
    <text evidence="2">Catalyzes the hydrolysis of 5-hydroxyisourate (HIU) to 2-oxo-4-hydroxy-4-carboxy-5-ureidoimidazoline (OHCU).</text>
</comment>
<evidence type="ECO:0000256" key="6">
    <source>
        <dbReference type="ARBA" id="ARBA00022631"/>
    </source>
</evidence>
<evidence type="ECO:0000256" key="3">
    <source>
        <dbReference type="ARBA" id="ARBA00009850"/>
    </source>
</evidence>
<feature type="domain" description="Transthyretin/hydroxyisourate hydrolase" evidence="8">
    <location>
        <begin position="4"/>
        <end position="109"/>
    </location>
</feature>
<evidence type="ECO:0000259" key="8">
    <source>
        <dbReference type="Pfam" id="PF00576"/>
    </source>
</evidence>
<dbReference type="PROSITE" id="PS00768">
    <property type="entry name" value="TRANSTHYRETIN_1"/>
    <property type="match status" value="1"/>
</dbReference>
<gene>
    <name evidence="9" type="ORF">NOCA2360055</name>
</gene>
<name>A0A2P2C478_9ZZZZ</name>
<dbReference type="PANTHER" id="PTHR10395:SF7">
    <property type="entry name" value="5-HYDROXYISOURATE HYDROLASE"/>
    <property type="match status" value="1"/>
</dbReference>
<dbReference type="PRINTS" id="PR00189">
    <property type="entry name" value="TRNSTHYRETIN"/>
</dbReference>
<accession>A0A2P2C478</accession>
<dbReference type="CDD" id="cd05822">
    <property type="entry name" value="TLP_HIUase"/>
    <property type="match status" value="1"/>
</dbReference>
<sequence>MGLLTTHVLDATRGRPGDGIPVTLEHVAAETVVIAHGTTDADGRIREFVPDLPGAGTYRLTFDPTEYFARSGQETFYPSVSITFRVSSDDESCHVPLLLSPFAYSTYRGS</sequence>
<dbReference type="InterPro" id="IPR014306">
    <property type="entry name" value="Hydroxyisourate_hydrolase"/>
</dbReference>
<dbReference type="InterPro" id="IPR000895">
    <property type="entry name" value="Transthyretin/HIU_hydrolase"/>
</dbReference>
<dbReference type="AlphaFoldDB" id="A0A2P2C478"/>
<comment type="similarity">
    <text evidence="3">Belongs to the transthyretin family. 5-hydroxyisourate hydrolase subfamily.</text>
</comment>
<evidence type="ECO:0000256" key="7">
    <source>
        <dbReference type="ARBA" id="ARBA00022801"/>
    </source>
</evidence>
<dbReference type="InterPro" id="IPR023416">
    <property type="entry name" value="Transthyretin/HIU_hydrolase_d"/>
</dbReference>
<reference evidence="9" key="1">
    <citation type="submission" date="2015-08" db="EMBL/GenBank/DDBJ databases">
        <authorList>
            <person name="Babu N.S."/>
            <person name="Beckwith C.J."/>
            <person name="Beseler K.G."/>
            <person name="Brison A."/>
            <person name="Carone J.V."/>
            <person name="Caskin T.P."/>
            <person name="Diamond M."/>
            <person name="Durham M.E."/>
            <person name="Foxe J.M."/>
            <person name="Go M."/>
            <person name="Henderson B.A."/>
            <person name="Jones I.B."/>
            <person name="McGettigan J.A."/>
            <person name="Micheletti S.J."/>
            <person name="Nasrallah M.E."/>
            <person name="Ortiz D."/>
            <person name="Piller C.R."/>
            <person name="Privatt S.R."/>
            <person name="Schneider S.L."/>
            <person name="Sharp S."/>
            <person name="Smith T.C."/>
            <person name="Stanton J.D."/>
            <person name="Ullery H.E."/>
            <person name="Wilson R.J."/>
            <person name="Serrano M.G."/>
            <person name="Buck G."/>
            <person name="Lee V."/>
            <person name="Wang Y."/>
            <person name="Carvalho R."/>
            <person name="Voegtly L."/>
            <person name="Shi R."/>
            <person name="Duckworth R."/>
            <person name="Johnson A."/>
            <person name="Loviza R."/>
            <person name="Walstead R."/>
            <person name="Shah Z."/>
            <person name="Kiflezghi M."/>
            <person name="Wade K."/>
            <person name="Ball S.L."/>
            <person name="Bradley K.W."/>
            <person name="Asai D.J."/>
            <person name="Bowman C.A."/>
            <person name="Russell D.A."/>
            <person name="Pope W.H."/>
            <person name="Jacobs-Sera D."/>
            <person name="Hendrix R.W."/>
            <person name="Hatfull G.F."/>
        </authorList>
    </citation>
    <scope>NUCLEOTIDE SEQUENCE</scope>
</reference>
<dbReference type="Pfam" id="PF00576">
    <property type="entry name" value="Transthyretin"/>
    <property type="match status" value="1"/>
</dbReference>
<dbReference type="EC" id="3.5.2.17" evidence="5"/>
<organism evidence="9">
    <name type="scientific">metagenome</name>
    <dbReference type="NCBI Taxonomy" id="256318"/>
    <lineage>
        <taxon>unclassified sequences</taxon>
        <taxon>metagenomes</taxon>
    </lineage>
</organism>
<dbReference type="SUPFAM" id="SSF49472">
    <property type="entry name" value="Transthyretin (synonym: prealbumin)"/>
    <property type="match status" value="1"/>
</dbReference>
<proteinExistence type="inferred from homology"/>
<dbReference type="InterPro" id="IPR023418">
    <property type="entry name" value="Thyroxine_BS"/>
</dbReference>
<dbReference type="NCBIfam" id="TIGR02962">
    <property type="entry name" value="hdxy_isourate"/>
    <property type="match status" value="1"/>
</dbReference>
<evidence type="ECO:0000256" key="2">
    <source>
        <dbReference type="ARBA" id="ARBA00002704"/>
    </source>
</evidence>
<evidence type="ECO:0000256" key="1">
    <source>
        <dbReference type="ARBA" id="ARBA00001043"/>
    </source>
</evidence>
<protein>
    <recommendedName>
        <fullName evidence="5">hydroxyisourate hydrolase</fullName>
        <ecNumber evidence="5">3.5.2.17</ecNumber>
    </recommendedName>
</protein>
<dbReference type="EMBL" id="CZKA01000030">
    <property type="protein sequence ID" value="CUR56783.1"/>
    <property type="molecule type" value="Genomic_DNA"/>
</dbReference>
<dbReference type="PANTHER" id="PTHR10395">
    <property type="entry name" value="URICASE AND TRANSTHYRETIN-RELATED"/>
    <property type="match status" value="1"/>
</dbReference>
<evidence type="ECO:0000256" key="5">
    <source>
        <dbReference type="ARBA" id="ARBA00012609"/>
    </source>
</evidence>
<keyword evidence="7 9" id="KW-0378">Hydrolase</keyword>
<keyword evidence="6" id="KW-0659">Purine metabolism</keyword>
<evidence type="ECO:0000313" key="9">
    <source>
        <dbReference type="EMBL" id="CUR56783.1"/>
    </source>
</evidence>
<dbReference type="GO" id="GO:0006144">
    <property type="term" value="P:purine nucleobase metabolic process"/>
    <property type="evidence" value="ECO:0007669"/>
    <property type="project" value="UniProtKB-KW"/>
</dbReference>
<dbReference type="Gene3D" id="2.60.40.180">
    <property type="entry name" value="Transthyretin/hydroxyisourate hydrolase domain"/>
    <property type="match status" value="1"/>
</dbReference>